<keyword evidence="3" id="KW-1185">Reference proteome</keyword>
<dbReference type="InterPro" id="IPR021257">
    <property type="entry name" value="DUF2809"/>
</dbReference>
<dbReference type="HOGENOM" id="CLU_133181_2_1_9"/>
<evidence type="ECO:0000313" key="2">
    <source>
        <dbReference type="EMBL" id="AIQ58010.1"/>
    </source>
</evidence>
<evidence type="ECO:0008006" key="4">
    <source>
        <dbReference type="Google" id="ProtNLM"/>
    </source>
</evidence>
<reference evidence="2" key="1">
    <citation type="submission" date="2014-08" db="EMBL/GenBank/DDBJ databases">
        <title>Comparative genomics of the Paenibacillus odorifer group.</title>
        <authorList>
            <person name="den Bakker H.C."/>
            <person name="Tsai Y.-C.Y.-C."/>
            <person name="Martin N."/>
            <person name="Korlach J."/>
            <person name="Wiedmann M."/>
        </authorList>
    </citation>
    <scope>NUCLEOTIDE SEQUENCE [LARGE SCALE GENOMIC DNA]</scope>
    <source>
        <strain evidence="2">DSM 13188</strain>
    </source>
</reference>
<dbReference type="EMBL" id="CP009285">
    <property type="protein sequence ID" value="AIQ58010.1"/>
    <property type="molecule type" value="Genomic_DNA"/>
</dbReference>
<dbReference type="AlphaFoldDB" id="A0A089LD50"/>
<dbReference type="Pfam" id="PF10990">
    <property type="entry name" value="DUF2809"/>
    <property type="match status" value="1"/>
</dbReference>
<keyword evidence="1" id="KW-0812">Transmembrane</keyword>
<gene>
    <name evidence="2" type="ORF">PBOR_14545</name>
</gene>
<feature type="transmembrane region" description="Helical" evidence="1">
    <location>
        <begin position="12"/>
        <end position="31"/>
    </location>
</feature>
<feature type="transmembrane region" description="Helical" evidence="1">
    <location>
        <begin position="65"/>
        <end position="86"/>
    </location>
</feature>
<feature type="transmembrane region" description="Helical" evidence="1">
    <location>
        <begin position="37"/>
        <end position="56"/>
    </location>
</feature>
<accession>A0A089LD50</accession>
<dbReference type="Proteomes" id="UP000029518">
    <property type="component" value="Chromosome"/>
</dbReference>
<protein>
    <recommendedName>
        <fullName evidence="4">DUF2809 domain-containing protein</fullName>
    </recommendedName>
</protein>
<keyword evidence="1" id="KW-0472">Membrane</keyword>
<organism evidence="2 3">
    <name type="scientific">Paenibacillus borealis</name>
    <dbReference type="NCBI Taxonomy" id="160799"/>
    <lineage>
        <taxon>Bacteria</taxon>
        <taxon>Bacillati</taxon>
        <taxon>Bacillota</taxon>
        <taxon>Bacilli</taxon>
        <taxon>Bacillales</taxon>
        <taxon>Paenibacillaceae</taxon>
        <taxon>Paenibacillus</taxon>
    </lineage>
</organism>
<feature type="transmembrane region" description="Helical" evidence="1">
    <location>
        <begin position="106"/>
        <end position="125"/>
    </location>
</feature>
<proteinExistence type="predicted"/>
<evidence type="ECO:0000256" key="1">
    <source>
        <dbReference type="SAM" id="Phobius"/>
    </source>
</evidence>
<evidence type="ECO:0000313" key="3">
    <source>
        <dbReference type="Proteomes" id="UP000029518"/>
    </source>
</evidence>
<keyword evidence="1" id="KW-1133">Transmembrane helix</keyword>
<dbReference type="KEGG" id="pbd:PBOR_14545"/>
<sequence length="131" mass="14836">MCLQIRDIKSKVIYCSAVLLAVMLGLGTRAYGDQLPHFVSVHFGDAIWAGMIYLAFRVLLTRHPLWLSLVLSLCFSFGIEFSQLYQADWIIHVRSTTAGGLVLGQGFLWIDLVRYTAGILFCYVIDQILQY</sequence>
<name>A0A089LD50_PAEBO</name>